<reference evidence="2 3" key="1">
    <citation type="journal article" date="2015" name="G3 (Bethesda)">
        <title>Insights into Ongoing Evolution of the Hexachlorocyclohexane Catabolic Pathway from Comparative Genomics of Ten Sphingomonadaceae Strains.</title>
        <authorList>
            <person name="Pearce S.L."/>
            <person name="Oakeshott J.G."/>
            <person name="Pandey G."/>
        </authorList>
    </citation>
    <scope>NUCLEOTIDE SEQUENCE [LARGE SCALE GENOMIC DNA]</scope>
    <source>
        <strain evidence="2 3">LL02</strain>
    </source>
</reference>
<dbReference type="Gene3D" id="1.20.1250.20">
    <property type="entry name" value="MFS general substrate transporter like domains"/>
    <property type="match status" value="1"/>
</dbReference>
<evidence type="ECO:0000313" key="2">
    <source>
        <dbReference type="EMBL" id="KMS53628.1"/>
    </source>
</evidence>
<dbReference type="RefSeq" id="WP_059152509.1">
    <property type="nucleotide sequence ID" value="NZ_KQ130455.1"/>
</dbReference>
<organism evidence="2 3">
    <name type="scientific">Novosphingobium barchaimii LL02</name>
    <dbReference type="NCBI Taxonomy" id="1114963"/>
    <lineage>
        <taxon>Bacteria</taxon>
        <taxon>Pseudomonadati</taxon>
        <taxon>Pseudomonadota</taxon>
        <taxon>Alphaproteobacteria</taxon>
        <taxon>Sphingomonadales</taxon>
        <taxon>Sphingomonadaceae</taxon>
        <taxon>Novosphingobium</taxon>
    </lineage>
</organism>
<dbReference type="SUPFAM" id="SSF103473">
    <property type="entry name" value="MFS general substrate transporter"/>
    <property type="match status" value="1"/>
</dbReference>
<evidence type="ECO:0008006" key="4">
    <source>
        <dbReference type="Google" id="ProtNLM"/>
    </source>
</evidence>
<keyword evidence="1" id="KW-1133">Transmembrane helix</keyword>
<dbReference type="AlphaFoldDB" id="A0A0J7XRF5"/>
<protein>
    <recommendedName>
        <fullName evidence="4">Major facilitator superfamily (MFS) profile domain-containing protein</fullName>
    </recommendedName>
</protein>
<feature type="transmembrane region" description="Helical" evidence="1">
    <location>
        <begin position="12"/>
        <end position="33"/>
    </location>
</feature>
<keyword evidence="3" id="KW-1185">Reference proteome</keyword>
<proteinExistence type="predicted"/>
<dbReference type="EMBL" id="JACU01000007">
    <property type="protein sequence ID" value="KMS53628.1"/>
    <property type="molecule type" value="Genomic_DNA"/>
</dbReference>
<name>A0A0J7XRF5_9SPHN</name>
<comment type="caution">
    <text evidence="2">The sequence shown here is derived from an EMBL/GenBank/DDBJ whole genome shotgun (WGS) entry which is preliminary data.</text>
</comment>
<evidence type="ECO:0000313" key="3">
    <source>
        <dbReference type="Proteomes" id="UP000052268"/>
    </source>
</evidence>
<evidence type="ECO:0000256" key="1">
    <source>
        <dbReference type="SAM" id="Phobius"/>
    </source>
</evidence>
<keyword evidence="1" id="KW-0472">Membrane</keyword>
<dbReference type="InterPro" id="IPR036259">
    <property type="entry name" value="MFS_trans_sf"/>
</dbReference>
<feature type="transmembrane region" description="Helical" evidence="1">
    <location>
        <begin position="45"/>
        <end position="66"/>
    </location>
</feature>
<accession>A0A0J7XRF5</accession>
<dbReference type="PATRIC" id="fig|1114963.3.peg.3436"/>
<gene>
    <name evidence="2" type="ORF">V474_22985</name>
</gene>
<keyword evidence="1" id="KW-0812">Transmembrane</keyword>
<sequence>MQDLVIERMRGAAAAIFSLIMMLTAAGLGPYWTGKISTITGSLATGIYALMVCIPIAFVLLLLAAARLRHETPERRRAMAASVGERF</sequence>
<dbReference type="Proteomes" id="UP000052268">
    <property type="component" value="Unassembled WGS sequence"/>
</dbReference>